<dbReference type="InterPro" id="IPR036237">
    <property type="entry name" value="Xyl_isomerase-like_sf"/>
</dbReference>
<proteinExistence type="predicted"/>
<gene>
    <name evidence="2" type="primary">iolI</name>
    <name evidence="2" type="ORF">OCH7691_03426</name>
</gene>
<dbReference type="InterPro" id="IPR050312">
    <property type="entry name" value="IolE/XylAMocC-like"/>
</dbReference>
<keyword evidence="2" id="KW-0413">Isomerase</keyword>
<sequence>MEQSWPLSLSYYTVPELDALEVVAVAAESGCSHVGLRLLSGQPGDSEMPLMLEPALRRQLLTEMAARGVSALDANTARMIPQSRVVNFLPFLDVAAALGAKHVLTTVDDPEEARALDNVTALCDAAAERGLTIDLEFVPWLSIRDVRSAAAFLRRCNHPAAGIALDALHFYRSGSSLEDLADCPADWFRYLQLCDAPLRERSPERDARIHEAVKERLLPGDGDIDLAGLLRAFTDRLPLALEIPQSEVSKTLPARIRVSRAVQATRTLLDSIS</sequence>
<evidence type="ECO:0000313" key="2">
    <source>
        <dbReference type="EMBL" id="SLN72098.1"/>
    </source>
</evidence>
<dbReference type="Gene3D" id="3.20.20.150">
    <property type="entry name" value="Divalent-metal-dependent TIM barrel enzymes"/>
    <property type="match status" value="1"/>
</dbReference>
<dbReference type="InParanoid" id="A0A1Y5TTH0"/>
<dbReference type="AlphaFoldDB" id="A0A1Y5TTH0"/>
<feature type="domain" description="Xylose isomerase-like TIM barrel" evidence="1">
    <location>
        <begin position="85"/>
        <end position="245"/>
    </location>
</feature>
<evidence type="ECO:0000313" key="3">
    <source>
        <dbReference type="Proteomes" id="UP000193200"/>
    </source>
</evidence>
<accession>A0A1Y5TTH0</accession>
<organism evidence="2 3">
    <name type="scientific">Oceanibacterium hippocampi</name>
    <dbReference type="NCBI Taxonomy" id="745714"/>
    <lineage>
        <taxon>Bacteria</taxon>
        <taxon>Pseudomonadati</taxon>
        <taxon>Pseudomonadota</taxon>
        <taxon>Alphaproteobacteria</taxon>
        <taxon>Sneathiellales</taxon>
        <taxon>Sneathiellaceae</taxon>
        <taxon>Oceanibacterium</taxon>
    </lineage>
</organism>
<keyword evidence="3" id="KW-1185">Reference proteome</keyword>
<reference evidence="2 3" key="1">
    <citation type="submission" date="2017-03" db="EMBL/GenBank/DDBJ databases">
        <authorList>
            <person name="Afonso C.L."/>
            <person name="Miller P.J."/>
            <person name="Scott M.A."/>
            <person name="Spackman E."/>
            <person name="Goraichik I."/>
            <person name="Dimitrov K.M."/>
            <person name="Suarez D.L."/>
            <person name="Swayne D.E."/>
        </authorList>
    </citation>
    <scope>NUCLEOTIDE SEQUENCE [LARGE SCALE GENOMIC DNA]</scope>
    <source>
        <strain evidence="2 3">CECT 7691</strain>
    </source>
</reference>
<dbReference type="Pfam" id="PF01261">
    <property type="entry name" value="AP_endonuc_2"/>
    <property type="match status" value="1"/>
</dbReference>
<dbReference type="PANTHER" id="PTHR12110:SF48">
    <property type="entry name" value="BLL3656 PROTEIN"/>
    <property type="match status" value="1"/>
</dbReference>
<dbReference type="SUPFAM" id="SSF51658">
    <property type="entry name" value="Xylose isomerase-like"/>
    <property type="match status" value="1"/>
</dbReference>
<dbReference type="EC" id="5.3.99.-" evidence="2"/>
<dbReference type="Proteomes" id="UP000193200">
    <property type="component" value="Unassembled WGS sequence"/>
</dbReference>
<protein>
    <submittedName>
        <fullName evidence="2">Inosose isomerase</fullName>
        <ecNumber evidence="2">5.3.99.-</ecNumber>
    </submittedName>
</protein>
<name>A0A1Y5TTH0_9PROT</name>
<dbReference type="EMBL" id="FWFR01000003">
    <property type="protein sequence ID" value="SLN72098.1"/>
    <property type="molecule type" value="Genomic_DNA"/>
</dbReference>
<dbReference type="PANTHER" id="PTHR12110">
    <property type="entry name" value="HYDROXYPYRUVATE ISOMERASE"/>
    <property type="match status" value="1"/>
</dbReference>
<dbReference type="GO" id="GO:0016853">
    <property type="term" value="F:isomerase activity"/>
    <property type="evidence" value="ECO:0007669"/>
    <property type="project" value="UniProtKB-KW"/>
</dbReference>
<evidence type="ECO:0000259" key="1">
    <source>
        <dbReference type="Pfam" id="PF01261"/>
    </source>
</evidence>
<dbReference type="InterPro" id="IPR013022">
    <property type="entry name" value="Xyl_isomerase-like_TIM-brl"/>
</dbReference>